<dbReference type="AlphaFoldDB" id="A0A5N6ETE9"/>
<sequence length="174" mass="19186">MSTSPIHYIPQRRTPQILSQEIYYIIACPHAQVPLSTSETTSIALDCQPSHTVPSSVLVGGSKAYVILSELNAPAGSDALLEFAVGVDMRAGLRVRDVVDVLVENGRERYEFDADRVGCRFWVTEVLELLLRVGVLVDGRQVERAKGMVKRLWPEGTDLELDRGVVLLAKELLG</sequence>
<protein>
    <recommendedName>
        <fullName evidence="1">DUF7770 domain-containing protein</fullName>
    </recommendedName>
</protein>
<evidence type="ECO:0000313" key="2">
    <source>
        <dbReference type="EMBL" id="KAB8219954.1"/>
    </source>
</evidence>
<proteinExistence type="predicted"/>
<accession>A0A5N6ETE9</accession>
<dbReference type="Pfam" id="PF24968">
    <property type="entry name" value="DUF7770"/>
    <property type="match status" value="1"/>
</dbReference>
<reference evidence="2 3" key="1">
    <citation type="submission" date="2019-04" db="EMBL/GenBank/DDBJ databases">
        <title>Fungal friends and foes A comparative genomics study of 23 Aspergillus species from section Flavi.</title>
        <authorList>
            <consortium name="DOE Joint Genome Institute"/>
            <person name="Kjaerbolling I."/>
            <person name="Vesth T.C."/>
            <person name="Frisvad J.C."/>
            <person name="Nybo J.L."/>
            <person name="Theobald S."/>
            <person name="Kildgaard S."/>
            <person name="Petersen T.I."/>
            <person name="Kuo A."/>
            <person name="Sato A."/>
            <person name="Lyhne E.K."/>
            <person name="Kogle M.E."/>
            <person name="Wiebenga A."/>
            <person name="Kun R.S."/>
            <person name="Lubbers R.J."/>
            <person name="Makela M.R."/>
            <person name="Barry K."/>
            <person name="Chovatia M."/>
            <person name="Clum A."/>
            <person name="Daum C."/>
            <person name="Haridas S."/>
            <person name="He G."/>
            <person name="LaButti K."/>
            <person name="Lipzen A."/>
            <person name="Mondo S."/>
            <person name="Pangilinan J."/>
            <person name="Riley R."/>
            <person name="Salamov A."/>
            <person name="Simmons B.A."/>
            <person name="Magnuson J.K."/>
            <person name="Henrissat B."/>
            <person name="Mortensen U.H."/>
            <person name="Larsen T.O."/>
            <person name="De vries R.P."/>
            <person name="Grigoriev I.V."/>
            <person name="Machida M."/>
            <person name="Baker S.E."/>
            <person name="Andersen M.R."/>
        </authorList>
    </citation>
    <scope>NUCLEOTIDE SEQUENCE [LARGE SCALE GENOMIC DNA]</scope>
    <source>
        <strain evidence="2 3">CBS 126849</strain>
    </source>
</reference>
<organism evidence="2 3">
    <name type="scientific">Aspergillus novoparasiticus</name>
    <dbReference type="NCBI Taxonomy" id="986946"/>
    <lineage>
        <taxon>Eukaryota</taxon>
        <taxon>Fungi</taxon>
        <taxon>Dikarya</taxon>
        <taxon>Ascomycota</taxon>
        <taxon>Pezizomycotina</taxon>
        <taxon>Eurotiomycetes</taxon>
        <taxon>Eurotiomycetidae</taxon>
        <taxon>Eurotiales</taxon>
        <taxon>Aspergillaceae</taxon>
        <taxon>Aspergillus</taxon>
        <taxon>Aspergillus subgen. Circumdati</taxon>
    </lineage>
</organism>
<dbReference type="Proteomes" id="UP000326799">
    <property type="component" value="Unassembled WGS sequence"/>
</dbReference>
<feature type="domain" description="DUF7770" evidence="1">
    <location>
        <begin position="30"/>
        <end position="163"/>
    </location>
</feature>
<evidence type="ECO:0000313" key="3">
    <source>
        <dbReference type="Proteomes" id="UP000326799"/>
    </source>
</evidence>
<evidence type="ECO:0000259" key="1">
    <source>
        <dbReference type="Pfam" id="PF24968"/>
    </source>
</evidence>
<dbReference type="InterPro" id="IPR056672">
    <property type="entry name" value="DUF7770"/>
</dbReference>
<dbReference type="EMBL" id="ML733433">
    <property type="protein sequence ID" value="KAB8219954.1"/>
    <property type="molecule type" value="Genomic_DNA"/>
</dbReference>
<name>A0A5N6ETE9_9EURO</name>
<gene>
    <name evidence="2" type="ORF">BDV33DRAFT_191539</name>
</gene>
<keyword evidence="3" id="KW-1185">Reference proteome</keyword>